<proteinExistence type="predicted"/>
<dbReference type="SMART" id="SM00028">
    <property type="entry name" value="TPR"/>
    <property type="match status" value="8"/>
</dbReference>
<dbReference type="Pfam" id="PF13432">
    <property type="entry name" value="TPR_16"/>
    <property type="match status" value="1"/>
</dbReference>
<keyword evidence="5" id="KW-1185">Reference proteome</keyword>
<evidence type="ECO:0000313" key="4">
    <source>
        <dbReference type="EMBL" id="QDX95800.1"/>
    </source>
</evidence>
<dbReference type="Pfam" id="PF14559">
    <property type="entry name" value="TPR_19"/>
    <property type="match status" value="1"/>
</dbReference>
<dbReference type="OrthoDB" id="2370959at2"/>
<dbReference type="InterPro" id="IPR011990">
    <property type="entry name" value="TPR-like_helical_dom_sf"/>
</dbReference>
<organism evidence="4 5">
    <name type="scientific">Brevibacillus laterosporus</name>
    <name type="common">Bacillus laterosporus</name>
    <dbReference type="NCBI Taxonomy" id="1465"/>
    <lineage>
        <taxon>Bacteria</taxon>
        <taxon>Bacillati</taxon>
        <taxon>Bacillota</taxon>
        <taxon>Bacilli</taxon>
        <taxon>Bacillales</taxon>
        <taxon>Paenibacillaceae</taxon>
        <taxon>Brevibacillus</taxon>
    </lineage>
</organism>
<sequence>MFIEDWFEELYQKVARIEEDWATSSTEKQEHLIRQLKQLRTCSDQVIDLWLKYEEKLNEVIRMIKQTSDISVSPKVNLYEEHQKQSEYFDVGEGPEGIEKELQQPLLLSTLLEGDQPQKEKQRELYERAEGFYHLRLYEQAKQHFASFLEQAPDWESGRLYYAYSLYYCLDHELALKEFRVLTRTAVSPKVVSISYNALGCMYVQEQNWLEAMQAFEMALSVRPQYAESMYNLAICFLEQGETEETMKICEQLLEEQDQDWELQVLYLRAVRQLFAQYPQKDIELMLKMYEPNRNLDTPTLWELAMLAEQAGFYQHALSCYQFLLERQPLDAGIWHAVAWNKWLLDGPTQAMPALKKALTLAPEHPDYLFSYGWMQLATGEITSARIAFSKILNATENHHLGLLGLIYAHEGEGAFDQAKDLATTLIEKQDQYSQMLGHYQLGKLSLQQGNQREASQYLEKARAYSDVIPEVNQWWERCKNAEDQVQGNKKTAGISTSTAEW</sequence>
<feature type="repeat" description="TPR" evidence="3">
    <location>
        <begin position="193"/>
        <end position="226"/>
    </location>
</feature>
<name>A0A518VFP8_BRELA</name>
<dbReference type="InterPro" id="IPR019734">
    <property type="entry name" value="TPR_rpt"/>
</dbReference>
<keyword evidence="1" id="KW-0677">Repeat</keyword>
<keyword evidence="2 3" id="KW-0802">TPR repeat</keyword>
<accession>A0A518VFP8</accession>
<dbReference type="EMBL" id="CP033464">
    <property type="protein sequence ID" value="QDX95800.1"/>
    <property type="molecule type" value="Genomic_DNA"/>
</dbReference>
<dbReference type="PANTHER" id="PTHR44858">
    <property type="entry name" value="TETRATRICOPEPTIDE REPEAT PROTEIN 6"/>
    <property type="match status" value="1"/>
</dbReference>
<gene>
    <name evidence="4" type="ORF">EEL30_17065</name>
</gene>
<evidence type="ECO:0000256" key="1">
    <source>
        <dbReference type="ARBA" id="ARBA00022737"/>
    </source>
</evidence>
<evidence type="ECO:0000256" key="2">
    <source>
        <dbReference type="ARBA" id="ARBA00022803"/>
    </source>
</evidence>
<dbReference type="Gene3D" id="1.25.40.10">
    <property type="entry name" value="Tetratricopeptide repeat domain"/>
    <property type="match status" value="2"/>
</dbReference>
<dbReference type="Pfam" id="PF13181">
    <property type="entry name" value="TPR_8"/>
    <property type="match status" value="1"/>
</dbReference>
<dbReference type="InterPro" id="IPR050498">
    <property type="entry name" value="Ycf3"/>
</dbReference>
<dbReference type="PANTHER" id="PTHR44858:SF1">
    <property type="entry name" value="UDP-N-ACETYLGLUCOSAMINE--PEPTIDE N-ACETYLGLUCOSAMINYLTRANSFERASE SPINDLY-RELATED"/>
    <property type="match status" value="1"/>
</dbReference>
<evidence type="ECO:0000313" key="5">
    <source>
        <dbReference type="Proteomes" id="UP000319432"/>
    </source>
</evidence>
<evidence type="ECO:0000256" key="3">
    <source>
        <dbReference type="PROSITE-ProRule" id="PRU00339"/>
    </source>
</evidence>
<dbReference type="AlphaFoldDB" id="A0A518VFP8"/>
<protein>
    <submittedName>
        <fullName evidence="4">Uncharacterized protein</fullName>
    </submittedName>
</protein>
<dbReference type="SUPFAM" id="SSF48452">
    <property type="entry name" value="TPR-like"/>
    <property type="match status" value="2"/>
</dbReference>
<dbReference type="Proteomes" id="UP000319432">
    <property type="component" value="Chromosome"/>
</dbReference>
<reference evidence="4 5" key="1">
    <citation type="submission" date="2018-11" db="EMBL/GenBank/DDBJ databases">
        <title>Phylogenetic determinants of toxin gene distribution in genomes of Brevibacillus laterosporus.</title>
        <authorList>
            <person name="Glare T.R."/>
            <person name="Durrant A."/>
            <person name="Berry C."/>
            <person name="Palma L."/>
            <person name="Ormskirk M."/>
            <person name="Cox M.O."/>
        </authorList>
    </citation>
    <scope>NUCLEOTIDE SEQUENCE [LARGE SCALE GENOMIC DNA]</scope>
    <source>
        <strain evidence="4 5">1821L</strain>
    </source>
</reference>
<dbReference type="PROSITE" id="PS50005">
    <property type="entry name" value="TPR"/>
    <property type="match status" value="1"/>
</dbReference>